<comment type="caution">
    <text evidence="2">The sequence shown here is derived from an EMBL/GenBank/DDBJ whole genome shotgun (WGS) entry which is preliminary data.</text>
</comment>
<dbReference type="AlphaFoldDB" id="A0AAD7CXF9"/>
<proteinExistence type="predicted"/>
<dbReference type="Proteomes" id="UP001221757">
    <property type="component" value="Unassembled WGS sequence"/>
</dbReference>
<evidence type="ECO:0000256" key="1">
    <source>
        <dbReference type="SAM" id="MobiDB-lite"/>
    </source>
</evidence>
<keyword evidence="3" id="KW-1185">Reference proteome</keyword>
<sequence>MRRPEPRSCRVLKNCSPFLERRKILQLLPSDPHKWPFLDRISPENYTPEPFHIPESAFEAPPETKTSTDSVMRSSKALQLGIVIVGALSRSMRGKTERIWRRTILMSRWGGQGPGG</sequence>
<evidence type="ECO:0000313" key="2">
    <source>
        <dbReference type="EMBL" id="KAJ7668169.1"/>
    </source>
</evidence>
<name>A0AAD7CXF9_MYCRO</name>
<gene>
    <name evidence="2" type="ORF">B0H17DRAFT_224015</name>
</gene>
<evidence type="ECO:0000313" key="3">
    <source>
        <dbReference type="Proteomes" id="UP001221757"/>
    </source>
</evidence>
<protein>
    <submittedName>
        <fullName evidence="2">Uncharacterized protein</fullName>
    </submittedName>
</protein>
<organism evidence="2 3">
    <name type="scientific">Mycena rosella</name>
    <name type="common">Pink bonnet</name>
    <name type="synonym">Agaricus rosellus</name>
    <dbReference type="NCBI Taxonomy" id="1033263"/>
    <lineage>
        <taxon>Eukaryota</taxon>
        <taxon>Fungi</taxon>
        <taxon>Dikarya</taxon>
        <taxon>Basidiomycota</taxon>
        <taxon>Agaricomycotina</taxon>
        <taxon>Agaricomycetes</taxon>
        <taxon>Agaricomycetidae</taxon>
        <taxon>Agaricales</taxon>
        <taxon>Marasmiineae</taxon>
        <taxon>Mycenaceae</taxon>
        <taxon>Mycena</taxon>
    </lineage>
</organism>
<dbReference type="EMBL" id="JARKIE010000196">
    <property type="protein sequence ID" value="KAJ7668169.1"/>
    <property type="molecule type" value="Genomic_DNA"/>
</dbReference>
<reference evidence="2" key="1">
    <citation type="submission" date="2023-03" db="EMBL/GenBank/DDBJ databases">
        <title>Massive genome expansion in bonnet fungi (Mycena s.s.) driven by repeated elements and novel gene families across ecological guilds.</title>
        <authorList>
            <consortium name="Lawrence Berkeley National Laboratory"/>
            <person name="Harder C.B."/>
            <person name="Miyauchi S."/>
            <person name="Viragh M."/>
            <person name="Kuo A."/>
            <person name="Thoen E."/>
            <person name="Andreopoulos B."/>
            <person name="Lu D."/>
            <person name="Skrede I."/>
            <person name="Drula E."/>
            <person name="Henrissat B."/>
            <person name="Morin E."/>
            <person name="Kohler A."/>
            <person name="Barry K."/>
            <person name="LaButti K."/>
            <person name="Morin E."/>
            <person name="Salamov A."/>
            <person name="Lipzen A."/>
            <person name="Mereny Z."/>
            <person name="Hegedus B."/>
            <person name="Baldrian P."/>
            <person name="Stursova M."/>
            <person name="Weitz H."/>
            <person name="Taylor A."/>
            <person name="Grigoriev I.V."/>
            <person name="Nagy L.G."/>
            <person name="Martin F."/>
            <person name="Kauserud H."/>
        </authorList>
    </citation>
    <scope>NUCLEOTIDE SEQUENCE</scope>
    <source>
        <strain evidence="2">CBHHK067</strain>
    </source>
</reference>
<feature type="region of interest" description="Disordered" evidence="1">
    <location>
        <begin position="53"/>
        <end position="72"/>
    </location>
</feature>
<accession>A0AAD7CXF9</accession>